<name>A0A4P8EEB0_9RHOB</name>
<keyword evidence="1" id="KW-0472">Membrane</keyword>
<evidence type="ECO:0000256" key="1">
    <source>
        <dbReference type="SAM" id="Phobius"/>
    </source>
</evidence>
<dbReference type="RefSeq" id="WP_137193056.1">
    <property type="nucleotide sequence ID" value="NZ_CP039964.1"/>
</dbReference>
<evidence type="ECO:0000313" key="2">
    <source>
        <dbReference type="EMBL" id="QCO55381.1"/>
    </source>
</evidence>
<dbReference type="OrthoDB" id="428401at2"/>
<dbReference type="AlphaFoldDB" id="A0A4P8EEB0"/>
<feature type="transmembrane region" description="Helical" evidence="1">
    <location>
        <begin position="165"/>
        <end position="184"/>
    </location>
</feature>
<keyword evidence="1" id="KW-0812">Transmembrane</keyword>
<protein>
    <submittedName>
        <fullName evidence="2">Isopropylmalate isomerase</fullName>
    </submittedName>
</protein>
<dbReference type="GO" id="GO:0016853">
    <property type="term" value="F:isomerase activity"/>
    <property type="evidence" value="ECO:0007669"/>
    <property type="project" value="UniProtKB-KW"/>
</dbReference>
<feature type="transmembrane region" description="Helical" evidence="1">
    <location>
        <begin position="126"/>
        <end position="145"/>
    </location>
</feature>
<keyword evidence="3" id="KW-1185">Reference proteome</keyword>
<accession>A0A4P8EEB0</accession>
<proteinExistence type="predicted"/>
<dbReference type="EMBL" id="CP039964">
    <property type="protein sequence ID" value="QCO55381.1"/>
    <property type="molecule type" value="Genomic_DNA"/>
</dbReference>
<feature type="transmembrane region" description="Helical" evidence="1">
    <location>
        <begin position="51"/>
        <end position="67"/>
    </location>
</feature>
<reference evidence="2 3" key="1">
    <citation type="submission" date="2019-05" db="EMBL/GenBank/DDBJ databases">
        <title>Pseudorhodobacter turbinis sp. nov., isolated from the gut of the Korean turban shell.</title>
        <authorList>
            <person name="Jeong Y.-S."/>
            <person name="Kang W.-R."/>
            <person name="Bae J.-W."/>
        </authorList>
    </citation>
    <scope>NUCLEOTIDE SEQUENCE [LARGE SCALE GENOMIC DNA]</scope>
    <source>
        <strain evidence="2 3">S12M18</strain>
    </source>
</reference>
<feature type="transmembrane region" description="Helical" evidence="1">
    <location>
        <begin position="23"/>
        <end position="44"/>
    </location>
</feature>
<keyword evidence="1" id="KW-1133">Transmembrane helix</keyword>
<dbReference type="Proteomes" id="UP000298631">
    <property type="component" value="Chromosome"/>
</dbReference>
<evidence type="ECO:0000313" key="3">
    <source>
        <dbReference type="Proteomes" id="UP000298631"/>
    </source>
</evidence>
<sequence length="196" mass="22178">MALNIPWTCVFTTWSPTIGDPTVMGWVTVASYLLAGILSVLVFFRKTGRQRIFWLILAVILFALTVNKQLDLQSALTAIGRCVAKAQGWYAERRPFQIKFIIFIVLTSFLIAAFLIWTMRRELAHIWLALLGLVFLLAFVAIRAAGFHHIDRLIGYQINNIRMNWVMELGGIAMIAANGLYLLLRTPKNKKSVAPQ</sequence>
<feature type="transmembrane region" description="Helical" evidence="1">
    <location>
        <begin position="100"/>
        <end position="119"/>
    </location>
</feature>
<gene>
    <name evidence="2" type="ORF">EOK75_06110</name>
</gene>
<organism evidence="2 3">
    <name type="scientific">Pseudorhodobacter turbinis</name>
    <dbReference type="NCBI Taxonomy" id="2500533"/>
    <lineage>
        <taxon>Bacteria</taxon>
        <taxon>Pseudomonadati</taxon>
        <taxon>Pseudomonadota</taxon>
        <taxon>Alphaproteobacteria</taxon>
        <taxon>Rhodobacterales</taxon>
        <taxon>Paracoccaceae</taxon>
        <taxon>Pseudorhodobacter</taxon>
    </lineage>
</organism>
<keyword evidence="2" id="KW-0413">Isomerase</keyword>
<dbReference type="KEGG" id="pseb:EOK75_06110"/>